<reference evidence="2" key="2">
    <citation type="submission" date="2013-10" db="EMBL/GenBank/DDBJ databases">
        <authorList>
            <person name="Aslett M."/>
        </authorList>
    </citation>
    <scope>NUCLEOTIDE SEQUENCE [LARGE SCALE GENOMIC DNA]</scope>
    <source>
        <strain evidence="2">Houghton</strain>
    </source>
</reference>
<reference evidence="2" key="1">
    <citation type="submission" date="2013-10" db="EMBL/GenBank/DDBJ databases">
        <title>Genomic analysis of the causative agents of coccidiosis in chickens.</title>
        <authorList>
            <person name="Reid A.J."/>
            <person name="Blake D."/>
            <person name="Billington K."/>
            <person name="Browne H."/>
            <person name="Dunn M."/>
            <person name="Hung S."/>
            <person name="Kawahara F."/>
            <person name="Miranda-Saavedra D."/>
            <person name="Mourier T."/>
            <person name="Nagra H."/>
            <person name="Otto T.D."/>
            <person name="Rawlings N."/>
            <person name="Sanchez A."/>
            <person name="Sanders M."/>
            <person name="Subramaniam C."/>
            <person name="Tay Y."/>
            <person name="Dear P."/>
            <person name="Doerig C."/>
            <person name="Gruber A."/>
            <person name="Parkinson J."/>
            <person name="Shirley M."/>
            <person name="Wan K.L."/>
            <person name="Berriman M."/>
            <person name="Tomley F."/>
            <person name="Pain A."/>
        </authorList>
    </citation>
    <scope>NUCLEOTIDE SEQUENCE [LARGE SCALE GENOMIC DNA]</scope>
    <source>
        <strain evidence="2">Houghton</strain>
    </source>
</reference>
<dbReference type="VEuPathDB" id="ToxoDB:EBH_0007540"/>
<organism evidence="2 3">
    <name type="scientific">Eimeria brunetti</name>
    <dbReference type="NCBI Taxonomy" id="51314"/>
    <lineage>
        <taxon>Eukaryota</taxon>
        <taxon>Sar</taxon>
        <taxon>Alveolata</taxon>
        <taxon>Apicomplexa</taxon>
        <taxon>Conoidasida</taxon>
        <taxon>Coccidia</taxon>
        <taxon>Eucoccidiorida</taxon>
        <taxon>Eimeriorina</taxon>
        <taxon>Eimeriidae</taxon>
        <taxon>Eimeria</taxon>
    </lineage>
</organism>
<dbReference type="AlphaFoldDB" id="U6LY16"/>
<dbReference type="EMBL" id="HG713342">
    <property type="protein sequence ID" value="CDJ53464.1"/>
    <property type="molecule type" value="Genomic_DNA"/>
</dbReference>
<keyword evidence="1" id="KW-0732">Signal</keyword>
<dbReference type="Proteomes" id="UP000030750">
    <property type="component" value="Unassembled WGS sequence"/>
</dbReference>
<feature type="chain" id="PRO_5004673063" evidence="1">
    <location>
        <begin position="17"/>
        <end position="120"/>
    </location>
</feature>
<proteinExistence type="predicted"/>
<dbReference type="OrthoDB" id="354130at2759"/>
<accession>U6LY16</accession>
<evidence type="ECO:0000313" key="2">
    <source>
        <dbReference type="EMBL" id="CDJ53464.1"/>
    </source>
</evidence>
<feature type="signal peptide" evidence="1">
    <location>
        <begin position="1"/>
        <end position="16"/>
    </location>
</feature>
<name>U6LY16_9EIME</name>
<sequence>MPLSVLLSFSCILTFSFFFCRKPDRNVCAKEFILMRECNRPGGPQLLLTKDEFGKLRYEVPAERLSQFNLLSSDVGPAEAPARDRKLMQQTIEEMKEQFKAKAFDFVPYKWESFRSNPGK</sequence>
<gene>
    <name evidence="2" type="ORF">EBH_0007540</name>
</gene>
<protein>
    <submittedName>
        <fullName evidence="2">Uncharacterized protein</fullName>
    </submittedName>
</protein>
<keyword evidence="3" id="KW-1185">Reference proteome</keyword>
<evidence type="ECO:0000256" key="1">
    <source>
        <dbReference type="SAM" id="SignalP"/>
    </source>
</evidence>
<evidence type="ECO:0000313" key="3">
    <source>
        <dbReference type="Proteomes" id="UP000030750"/>
    </source>
</evidence>